<dbReference type="RefSeq" id="WP_346157598.1">
    <property type="nucleotide sequence ID" value="NZ_BAAATE010000060.1"/>
</dbReference>
<dbReference type="EMBL" id="BAAATE010000060">
    <property type="protein sequence ID" value="GAA2700335.1"/>
    <property type="molecule type" value="Genomic_DNA"/>
</dbReference>
<reference evidence="2" key="1">
    <citation type="journal article" date="2019" name="Int. J. Syst. Evol. Microbiol.">
        <title>The Global Catalogue of Microorganisms (GCM) 10K type strain sequencing project: providing services to taxonomists for standard genome sequencing and annotation.</title>
        <authorList>
            <consortium name="The Broad Institute Genomics Platform"/>
            <consortium name="The Broad Institute Genome Sequencing Center for Infectious Disease"/>
            <person name="Wu L."/>
            <person name="Ma J."/>
        </authorList>
    </citation>
    <scope>NUCLEOTIDE SEQUENCE [LARGE SCALE GENOMIC DNA]</scope>
    <source>
        <strain evidence="2">JCM 6835</strain>
    </source>
</reference>
<comment type="caution">
    <text evidence="1">The sequence shown here is derived from an EMBL/GenBank/DDBJ whole genome shotgun (WGS) entry which is preliminary data.</text>
</comment>
<dbReference type="Proteomes" id="UP001501666">
    <property type="component" value="Unassembled WGS sequence"/>
</dbReference>
<evidence type="ECO:0000313" key="1">
    <source>
        <dbReference type="EMBL" id="GAA2700335.1"/>
    </source>
</evidence>
<protein>
    <submittedName>
        <fullName evidence="1">DUF742 domain-containing protein</fullName>
    </submittedName>
</protein>
<name>A0ABP6FVN7_9ACTN</name>
<dbReference type="PANTHER" id="PTHR36221:SF1">
    <property type="entry name" value="DUF742 DOMAIN-CONTAINING PROTEIN"/>
    <property type="match status" value="1"/>
</dbReference>
<sequence length="125" mass="13802">MNHIGNHLEARQVDPKFIRPYVITRGRTRPTSGRFDLISMALTTGLVPGPGAGLHPEHLSILQLCRVPKSVAEIAADLDLPVATIRVLLADLYDQDLVSAQEPRSEADLRDVNLYKAVLNRLQSL</sequence>
<keyword evidence="2" id="KW-1185">Reference proteome</keyword>
<dbReference type="PANTHER" id="PTHR36221">
    <property type="entry name" value="DUF742 DOMAIN-CONTAINING PROTEIN"/>
    <property type="match status" value="1"/>
</dbReference>
<organism evidence="1 2">
    <name type="scientific">Nonomuraea recticatena</name>
    <dbReference type="NCBI Taxonomy" id="46178"/>
    <lineage>
        <taxon>Bacteria</taxon>
        <taxon>Bacillati</taxon>
        <taxon>Actinomycetota</taxon>
        <taxon>Actinomycetes</taxon>
        <taxon>Streptosporangiales</taxon>
        <taxon>Streptosporangiaceae</taxon>
        <taxon>Nonomuraea</taxon>
    </lineage>
</organism>
<proteinExistence type="predicted"/>
<accession>A0ABP6FVN7</accession>
<dbReference type="Pfam" id="PF05331">
    <property type="entry name" value="DUF742"/>
    <property type="match status" value="1"/>
</dbReference>
<evidence type="ECO:0000313" key="2">
    <source>
        <dbReference type="Proteomes" id="UP001501666"/>
    </source>
</evidence>
<gene>
    <name evidence="1" type="ORF">GCM10010412_097470</name>
</gene>
<dbReference type="InterPro" id="IPR007995">
    <property type="entry name" value="DUF742"/>
</dbReference>